<dbReference type="AlphaFoldDB" id="A0A1L9REA0"/>
<dbReference type="InterPro" id="IPR036396">
    <property type="entry name" value="Cyt_P450_sf"/>
</dbReference>
<dbReference type="GO" id="GO:0020037">
    <property type="term" value="F:heme binding"/>
    <property type="evidence" value="ECO:0007669"/>
    <property type="project" value="InterPro"/>
</dbReference>
<evidence type="ECO:0000313" key="11">
    <source>
        <dbReference type="Proteomes" id="UP000184383"/>
    </source>
</evidence>
<keyword evidence="7 9" id="KW-0503">Monooxygenase</keyword>
<dbReference type="OrthoDB" id="1470350at2759"/>
<organism evidence="10 11">
    <name type="scientific">Aspergillus wentii DTO 134E9</name>
    <dbReference type="NCBI Taxonomy" id="1073089"/>
    <lineage>
        <taxon>Eukaryota</taxon>
        <taxon>Fungi</taxon>
        <taxon>Dikarya</taxon>
        <taxon>Ascomycota</taxon>
        <taxon>Pezizomycotina</taxon>
        <taxon>Eurotiomycetes</taxon>
        <taxon>Eurotiomycetidae</taxon>
        <taxon>Eurotiales</taxon>
        <taxon>Aspergillaceae</taxon>
        <taxon>Aspergillus</taxon>
        <taxon>Aspergillus subgen. Cremei</taxon>
    </lineage>
</organism>
<dbReference type="RefSeq" id="XP_040686912.1">
    <property type="nucleotide sequence ID" value="XM_040833388.1"/>
</dbReference>
<keyword evidence="5 9" id="KW-0560">Oxidoreductase</keyword>
<dbReference type="PANTHER" id="PTHR24287">
    <property type="entry name" value="P450, PUTATIVE (EUROFUNG)-RELATED"/>
    <property type="match status" value="1"/>
</dbReference>
<dbReference type="PROSITE" id="PS00086">
    <property type="entry name" value="CYTOCHROME_P450"/>
    <property type="match status" value="1"/>
</dbReference>
<dbReference type="InterPro" id="IPR017972">
    <property type="entry name" value="Cyt_P450_CS"/>
</dbReference>
<sequence length="518" mass="59115">MQVPLFALLGALFITFQILQYIQQTYRHRKQAKSLHCQPPKQGSSEWFGVPAFLRLAKAVKEKRWIDYITQQYGVHGNTFAQSFFNRNLVSTIEPDNIKALLATQFNDFSLGTRHKEFYPLLGDGIFTLDGAGWSHARGLLRPQFTRDQVADLELLDGHIARLIDMIPKDRSMFDIQRLFFLLTIDSATHFLFGESVGSMHPVSTNTGLLGKSTVGNAQGFAEAFGTAQDYLAARSRAQSFYWMVNPKEFREANRRVHEVVDHYVQLAIESKRHPERKQSGGRYIFLEALAEDNDDPKVLRDNMLNILLAGRDTTASLLSSTFYYLARHPDVWNRLRQEIIEEFGDSRQPKAEITQTKLKDIPYLRHVLNEVLRLQPPVPINFRVATKDTSLPTGGGPDQKSPIYVRKGTPVAYTVFAMHRRTDIWGPDACSFRPERWETKTRRGWEYLPFNGGPRICLGQQYALTEASYTVVKLLQHFDCLENADPTVEEEPVKQSNLTMSHDKGVIIRLSSSQAAY</sequence>
<dbReference type="VEuPathDB" id="FungiDB:ASPWEDRAFT_30335"/>
<dbReference type="EMBL" id="KV878214">
    <property type="protein sequence ID" value="OJJ33235.1"/>
    <property type="molecule type" value="Genomic_DNA"/>
</dbReference>
<gene>
    <name evidence="10" type="ORF">ASPWEDRAFT_30335</name>
</gene>
<dbReference type="PRINTS" id="PR00464">
    <property type="entry name" value="EP450II"/>
</dbReference>
<dbReference type="Gene3D" id="1.10.630.10">
    <property type="entry name" value="Cytochrome P450"/>
    <property type="match status" value="1"/>
</dbReference>
<dbReference type="Pfam" id="PF00067">
    <property type="entry name" value="p450"/>
    <property type="match status" value="1"/>
</dbReference>
<dbReference type="PRINTS" id="PR00385">
    <property type="entry name" value="P450"/>
</dbReference>
<evidence type="ECO:0008006" key="12">
    <source>
        <dbReference type="Google" id="ProtNLM"/>
    </source>
</evidence>
<protein>
    <recommendedName>
        <fullName evidence="12">Cytochrome P450 alkane hydroxylase</fullName>
    </recommendedName>
</protein>
<evidence type="ECO:0000256" key="7">
    <source>
        <dbReference type="ARBA" id="ARBA00023033"/>
    </source>
</evidence>
<evidence type="ECO:0000256" key="8">
    <source>
        <dbReference type="PIRSR" id="PIRSR602402-1"/>
    </source>
</evidence>
<dbReference type="PANTHER" id="PTHR24287:SF18">
    <property type="entry name" value="CYTOCHROME P450 MONOOXYGENASE APDE-RELATED"/>
    <property type="match status" value="1"/>
</dbReference>
<dbReference type="GO" id="GO:0005506">
    <property type="term" value="F:iron ion binding"/>
    <property type="evidence" value="ECO:0007669"/>
    <property type="project" value="InterPro"/>
</dbReference>
<comment type="cofactor">
    <cofactor evidence="1 8">
        <name>heme</name>
        <dbReference type="ChEBI" id="CHEBI:30413"/>
    </cofactor>
</comment>
<dbReference type="InterPro" id="IPR001128">
    <property type="entry name" value="Cyt_P450"/>
</dbReference>
<keyword evidence="3 8" id="KW-0349">Heme</keyword>
<keyword evidence="4 8" id="KW-0479">Metal-binding</keyword>
<dbReference type="InterPro" id="IPR047146">
    <property type="entry name" value="Cyt_P450_E_CYP52_fungi"/>
</dbReference>
<evidence type="ECO:0000256" key="9">
    <source>
        <dbReference type="RuleBase" id="RU000461"/>
    </source>
</evidence>
<proteinExistence type="inferred from homology"/>
<dbReference type="Proteomes" id="UP000184383">
    <property type="component" value="Unassembled WGS sequence"/>
</dbReference>
<dbReference type="CDD" id="cd11063">
    <property type="entry name" value="CYP52"/>
    <property type="match status" value="1"/>
</dbReference>
<evidence type="ECO:0000256" key="1">
    <source>
        <dbReference type="ARBA" id="ARBA00001971"/>
    </source>
</evidence>
<dbReference type="STRING" id="1073089.A0A1L9REA0"/>
<evidence type="ECO:0000256" key="5">
    <source>
        <dbReference type="ARBA" id="ARBA00023002"/>
    </source>
</evidence>
<keyword evidence="6 8" id="KW-0408">Iron</keyword>
<evidence type="ECO:0000313" key="10">
    <source>
        <dbReference type="EMBL" id="OJJ33235.1"/>
    </source>
</evidence>
<dbReference type="InterPro" id="IPR002402">
    <property type="entry name" value="Cyt_P450_E_grp-II"/>
</dbReference>
<feature type="binding site" description="axial binding residue" evidence="8">
    <location>
        <position position="458"/>
    </location>
    <ligand>
        <name>heme</name>
        <dbReference type="ChEBI" id="CHEBI:30413"/>
    </ligand>
    <ligandPart>
        <name>Fe</name>
        <dbReference type="ChEBI" id="CHEBI:18248"/>
    </ligandPart>
</feature>
<evidence type="ECO:0000256" key="2">
    <source>
        <dbReference type="ARBA" id="ARBA00010617"/>
    </source>
</evidence>
<dbReference type="SUPFAM" id="SSF48264">
    <property type="entry name" value="Cytochrome P450"/>
    <property type="match status" value="1"/>
</dbReference>
<name>A0A1L9REA0_ASPWE</name>
<evidence type="ECO:0000256" key="3">
    <source>
        <dbReference type="ARBA" id="ARBA00022617"/>
    </source>
</evidence>
<keyword evidence="11" id="KW-1185">Reference proteome</keyword>
<comment type="similarity">
    <text evidence="2 9">Belongs to the cytochrome P450 family.</text>
</comment>
<dbReference type="GeneID" id="63749236"/>
<dbReference type="PRINTS" id="PR01239">
    <property type="entry name" value="EP450IICYP52"/>
</dbReference>
<dbReference type="InterPro" id="IPR002974">
    <property type="entry name" value="Cyt_P450_E_CYP52_ascomycetes"/>
</dbReference>
<dbReference type="GO" id="GO:0016712">
    <property type="term" value="F:oxidoreductase activity, acting on paired donors, with incorporation or reduction of molecular oxygen, reduced flavin or flavoprotein as one donor, and incorporation of one atom of oxygen"/>
    <property type="evidence" value="ECO:0007669"/>
    <property type="project" value="InterPro"/>
</dbReference>
<reference evidence="11" key="1">
    <citation type="journal article" date="2017" name="Genome Biol.">
        <title>Comparative genomics reveals high biological diversity and specific adaptations in the industrially and medically important fungal genus Aspergillus.</title>
        <authorList>
            <person name="de Vries R.P."/>
            <person name="Riley R."/>
            <person name="Wiebenga A."/>
            <person name="Aguilar-Osorio G."/>
            <person name="Amillis S."/>
            <person name="Uchima C.A."/>
            <person name="Anderluh G."/>
            <person name="Asadollahi M."/>
            <person name="Askin M."/>
            <person name="Barry K."/>
            <person name="Battaglia E."/>
            <person name="Bayram O."/>
            <person name="Benocci T."/>
            <person name="Braus-Stromeyer S.A."/>
            <person name="Caldana C."/>
            <person name="Canovas D."/>
            <person name="Cerqueira G.C."/>
            <person name="Chen F."/>
            <person name="Chen W."/>
            <person name="Choi C."/>
            <person name="Clum A."/>
            <person name="Dos Santos R.A."/>
            <person name="Damasio A.R."/>
            <person name="Diallinas G."/>
            <person name="Emri T."/>
            <person name="Fekete E."/>
            <person name="Flipphi M."/>
            <person name="Freyberg S."/>
            <person name="Gallo A."/>
            <person name="Gournas C."/>
            <person name="Habgood R."/>
            <person name="Hainaut M."/>
            <person name="Harispe M.L."/>
            <person name="Henrissat B."/>
            <person name="Hilden K.S."/>
            <person name="Hope R."/>
            <person name="Hossain A."/>
            <person name="Karabika E."/>
            <person name="Karaffa L."/>
            <person name="Karanyi Z."/>
            <person name="Krasevec N."/>
            <person name="Kuo A."/>
            <person name="Kusch H."/>
            <person name="LaButti K."/>
            <person name="Lagendijk E.L."/>
            <person name="Lapidus A."/>
            <person name="Levasseur A."/>
            <person name="Lindquist E."/>
            <person name="Lipzen A."/>
            <person name="Logrieco A.F."/>
            <person name="MacCabe A."/>
            <person name="Maekelae M.R."/>
            <person name="Malavazi I."/>
            <person name="Melin P."/>
            <person name="Meyer V."/>
            <person name="Mielnichuk N."/>
            <person name="Miskei M."/>
            <person name="Molnar A.P."/>
            <person name="Mule G."/>
            <person name="Ngan C.Y."/>
            <person name="Orejas M."/>
            <person name="Orosz E."/>
            <person name="Ouedraogo J.P."/>
            <person name="Overkamp K.M."/>
            <person name="Park H.-S."/>
            <person name="Perrone G."/>
            <person name="Piumi F."/>
            <person name="Punt P.J."/>
            <person name="Ram A.F."/>
            <person name="Ramon A."/>
            <person name="Rauscher S."/>
            <person name="Record E."/>
            <person name="Riano-Pachon D.M."/>
            <person name="Robert V."/>
            <person name="Roehrig J."/>
            <person name="Ruller R."/>
            <person name="Salamov A."/>
            <person name="Salih N.S."/>
            <person name="Samson R.A."/>
            <person name="Sandor E."/>
            <person name="Sanguinetti M."/>
            <person name="Schuetze T."/>
            <person name="Sepcic K."/>
            <person name="Shelest E."/>
            <person name="Sherlock G."/>
            <person name="Sophianopoulou V."/>
            <person name="Squina F.M."/>
            <person name="Sun H."/>
            <person name="Susca A."/>
            <person name="Todd R.B."/>
            <person name="Tsang A."/>
            <person name="Unkles S.E."/>
            <person name="van de Wiele N."/>
            <person name="van Rossen-Uffink D."/>
            <person name="Oliveira J.V."/>
            <person name="Vesth T.C."/>
            <person name="Visser J."/>
            <person name="Yu J.-H."/>
            <person name="Zhou M."/>
            <person name="Andersen M.R."/>
            <person name="Archer D.B."/>
            <person name="Baker S.E."/>
            <person name="Benoit I."/>
            <person name="Brakhage A.A."/>
            <person name="Braus G.H."/>
            <person name="Fischer R."/>
            <person name="Frisvad J.C."/>
            <person name="Goldman G.H."/>
            <person name="Houbraken J."/>
            <person name="Oakley B."/>
            <person name="Pocsi I."/>
            <person name="Scazzocchio C."/>
            <person name="Seiboth B."/>
            <person name="vanKuyk P.A."/>
            <person name="Wortman J."/>
            <person name="Dyer P.S."/>
            <person name="Grigoriev I.V."/>
        </authorList>
    </citation>
    <scope>NUCLEOTIDE SEQUENCE [LARGE SCALE GENOMIC DNA]</scope>
    <source>
        <strain evidence="11">DTO 134E9</strain>
    </source>
</reference>
<accession>A0A1L9REA0</accession>
<evidence type="ECO:0000256" key="6">
    <source>
        <dbReference type="ARBA" id="ARBA00023004"/>
    </source>
</evidence>
<evidence type="ECO:0000256" key="4">
    <source>
        <dbReference type="ARBA" id="ARBA00022723"/>
    </source>
</evidence>